<dbReference type="GO" id="GO:0030515">
    <property type="term" value="F:snoRNA binding"/>
    <property type="evidence" value="ECO:0007669"/>
    <property type="project" value="InterPro"/>
</dbReference>
<evidence type="ECO:0000256" key="1">
    <source>
        <dbReference type="ARBA" id="ARBA00040742"/>
    </source>
</evidence>
<dbReference type="Pfam" id="PF01798">
    <property type="entry name" value="Nop"/>
    <property type="match status" value="1"/>
</dbReference>
<gene>
    <name evidence="4" type="ORF">MS3_06599</name>
</gene>
<accession>A0A095C7U8</accession>
<evidence type="ECO:0000313" key="4">
    <source>
        <dbReference type="EMBL" id="KGB38218.1"/>
    </source>
</evidence>
<dbReference type="SUPFAM" id="SSF89124">
    <property type="entry name" value="Nop domain"/>
    <property type="match status" value="1"/>
</dbReference>
<dbReference type="AlphaFoldDB" id="A0A095C7U8"/>
<dbReference type="GO" id="GO:0032040">
    <property type="term" value="C:small-subunit processome"/>
    <property type="evidence" value="ECO:0007669"/>
    <property type="project" value="InterPro"/>
</dbReference>
<sequence length="384" mass="42873">MIANLYCRTSLLCWTIAYGPRLLASTSLLRNNLFPLISASSQTTVQHLFLFEHITGFGLFRVKEFDEITSSFKALPNAFIKPVAFVHFKSVQEAVENVQAIVSGNLSELLRQFLRRNVPTVDCVLGVSDEKLGKSILACDFGFECIWHGSVHEVLRVIRQSFTRLTRSLITQPGAALSIPMIDEKLKPLTSADELKPGLVAESRARVVVSLARARLQLGIEHHLADTGIVKVLMLIDELDNSLTQSASRLRACYSIHFPEVCRPHFKNQICLNDTNLVQLIANSPLRSSIISSFAAGSFTYFGSDKLASLIATAAQDSVGAELSEGDCENLQKYAQRLLQMNEVCIVSFFIYLNKTVQQKTLKVEKQTRFLVTYFYSCLHLFVS</sequence>
<dbReference type="PANTHER" id="PTHR10894:SF0">
    <property type="entry name" value="NUCLEOLAR PROTEIN 56"/>
    <property type="match status" value="1"/>
</dbReference>
<dbReference type="Gene3D" id="1.10.287.4070">
    <property type="match status" value="1"/>
</dbReference>
<dbReference type="EMBL" id="KL250990">
    <property type="protein sequence ID" value="KGB38218.1"/>
    <property type="molecule type" value="Genomic_DNA"/>
</dbReference>
<organism evidence="4">
    <name type="scientific">Schistosoma haematobium</name>
    <name type="common">Blood fluke</name>
    <dbReference type="NCBI Taxonomy" id="6185"/>
    <lineage>
        <taxon>Eukaryota</taxon>
        <taxon>Metazoa</taxon>
        <taxon>Spiralia</taxon>
        <taxon>Lophotrochozoa</taxon>
        <taxon>Platyhelminthes</taxon>
        <taxon>Trematoda</taxon>
        <taxon>Digenea</taxon>
        <taxon>Strigeidida</taxon>
        <taxon>Schistosomatoidea</taxon>
        <taxon>Schistosomatidae</taxon>
        <taxon>Schistosoma</taxon>
    </lineage>
</organism>
<protein>
    <recommendedName>
        <fullName evidence="1">Nucleolar protein 56</fullName>
    </recommendedName>
</protein>
<dbReference type="Pfam" id="PF08156">
    <property type="entry name" value="NOP5NT"/>
    <property type="match status" value="1"/>
</dbReference>
<proteinExistence type="predicted"/>
<dbReference type="InterPro" id="IPR002687">
    <property type="entry name" value="Nop_dom"/>
</dbReference>
<dbReference type="InterPro" id="IPR036070">
    <property type="entry name" value="Nop_dom_sf"/>
</dbReference>
<dbReference type="STRING" id="6185.A0A095C7U8"/>
<dbReference type="GO" id="GO:0031428">
    <property type="term" value="C:box C/D methylation guide snoRNP complex"/>
    <property type="evidence" value="ECO:0007669"/>
    <property type="project" value="InterPro"/>
</dbReference>
<dbReference type="InterPro" id="IPR012974">
    <property type="entry name" value="NOP58/56_N"/>
</dbReference>
<evidence type="ECO:0000259" key="2">
    <source>
        <dbReference type="Pfam" id="PF01798"/>
    </source>
</evidence>
<evidence type="ECO:0000259" key="3">
    <source>
        <dbReference type="Pfam" id="PF08156"/>
    </source>
</evidence>
<feature type="domain" description="Nop" evidence="2">
    <location>
        <begin position="235"/>
        <end position="344"/>
    </location>
</feature>
<reference evidence="4" key="1">
    <citation type="journal article" date="2012" name="Nat. Genet.">
        <title>Whole-genome sequence of Schistosoma haematobium.</title>
        <authorList>
            <person name="Young N.D."/>
            <person name="Jex A.R."/>
            <person name="Li B."/>
            <person name="Liu S."/>
            <person name="Yang L."/>
            <person name="Xiong Z."/>
            <person name="Li Y."/>
            <person name="Cantacessi C."/>
            <person name="Hall R.S."/>
            <person name="Xu X."/>
            <person name="Chen F."/>
            <person name="Wu X."/>
            <person name="Zerlotini A."/>
            <person name="Oliveira G."/>
            <person name="Hofmann A."/>
            <person name="Zhang G."/>
            <person name="Fang X."/>
            <person name="Kang Y."/>
            <person name="Campbell B.E."/>
            <person name="Loukas A."/>
            <person name="Ranganathan S."/>
            <person name="Rollinson D."/>
            <person name="Rinaldi G."/>
            <person name="Brindley P.J."/>
            <person name="Yang H."/>
            <person name="Wang J."/>
            <person name="Wang J."/>
            <person name="Gasser R.B."/>
        </authorList>
    </citation>
    <scope>NUCLEOTIDE SEQUENCE [LARGE SCALE GENOMIC DNA]</scope>
</reference>
<dbReference type="PANTHER" id="PTHR10894">
    <property type="entry name" value="NUCLEOLAR PROTEIN 5 NUCLEOLAR PROTEIN NOP5 NOP58"/>
    <property type="match status" value="1"/>
</dbReference>
<name>A0A095C7U8_SCHHA</name>
<feature type="domain" description="Nucleolar protein 58/56 N-terminal" evidence="3">
    <location>
        <begin position="49"/>
        <end position="104"/>
    </location>
</feature>
<dbReference type="InterPro" id="IPR045056">
    <property type="entry name" value="Nop56/Nop58"/>
</dbReference>